<keyword evidence="1" id="KW-0732">Signal</keyword>
<evidence type="ECO:0000313" key="4">
    <source>
        <dbReference type="Proteomes" id="UP001163046"/>
    </source>
</evidence>
<dbReference type="InterPro" id="IPR000082">
    <property type="entry name" value="SEA_dom"/>
</dbReference>
<proteinExistence type="predicted"/>
<organism evidence="3 4">
    <name type="scientific">Desmophyllum pertusum</name>
    <dbReference type="NCBI Taxonomy" id="174260"/>
    <lineage>
        <taxon>Eukaryota</taxon>
        <taxon>Metazoa</taxon>
        <taxon>Cnidaria</taxon>
        <taxon>Anthozoa</taxon>
        <taxon>Hexacorallia</taxon>
        <taxon>Scleractinia</taxon>
        <taxon>Caryophylliina</taxon>
        <taxon>Caryophylliidae</taxon>
        <taxon>Desmophyllum</taxon>
    </lineage>
</organism>
<dbReference type="Gene3D" id="2.60.120.200">
    <property type="match status" value="1"/>
</dbReference>
<dbReference type="SUPFAM" id="SSF49899">
    <property type="entry name" value="Concanavalin A-like lectins/glucanases"/>
    <property type="match status" value="1"/>
</dbReference>
<dbReference type="Pfam" id="PF01390">
    <property type="entry name" value="SEA"/>
    <property type="match status" value="1"/>
</dbReference>
<dbReference type="Gene3D" id="3.30.70.960">
    <property type="entry name" value="SEA domain"/>
    <property type="match status" value="1"/>
</dbReference>
<reference evidence="3" key="1">
    <citation type="submission" date="2023-01" db="EMBL/GenBank/DDBJ databases">
        <title>Genome assembly of the deep-sea coral Lophelia pertusa.</title>
        <authorList>
            <person name="Herrera S."/>
            <person name="Cordes E."/>
        </authorList>
    </citation>
    <scope>NUCLEOTIDE SEQUENCE</scope>
    <source>
        <strain evidence="3">USNM1676648</strain>
        <tissue evidence="3">Polyp</tissue>
    </source>
</reference>
<dbReference type="OrthoDB" id="5978609at2759"/>
<dbReference type="SUPFAM" id="SSF82671">
    <property type="entry name" value="SEA domain"/>
    <property type="match status" value="1"/>
</dbReference>
<name>A0A9X0D811_9CNID</name>
<evidence type="ECO:0000313" key="3">
    <source>
        <dbReference type="EMBL" id="KAJ7389038.1"/>
    </source>
</evidence>
<dbReference type="Pfam" id="PF13385">
    <property type="entry name" value="Laminin_G_3"/>
    <property type="match status" value="1"/>
</dbReference>
<dbReference type="PROSITE" id="PS50024">
    <property type="entry name" value="SEA"/>
    <property type="match status" value="1"/>
</dbReference>
<dbReference type="EMBL" id="MU825443">
    <property type="protein sequence ID" value="KAJ7389038.1"/>
    <property type="molecule type" value="Genomic_DNA"/>
</dbReference>
<sequence length="314" mass="35859">MLAFVTAATGLLIGHWTGHLNMVNLNGDLWGTFYGAVGTTQGARLGAVYTGGDGAVITLGKVNDICFNEPSSCDSGFTVSLWFKHRTTYSNDVTVRQIFVTIGDKARFPFKLFQTGRRTDEHLAVKVSASSKQCFYIFPVPRSLWSLFVFVWNTTDLNIFRNGLKVERLKGFCKDEKQKAIEQPVVTLNGDAMFDDLKIWNRTLEPNEINDMFTCLRDERGDQDFEISLQVKLLDEEWNPNMADTSHYQFNQLKNNIESQIWDVYVDVEKTHYIETIVTHKFRPGSVIADFSIIFNLPYYEMIMPLLEAINQNS</sequence>
<evidence type="ECO:0000256" key="1">
    <source>
        <dbReference type="SAM" id="SignalP"/>
    </source>
</evidence>
<feature type="chain" id="PRO_5040780556" description="SEA domain-containing protein" evidence="1">
    <location>
        <begin position="19"/>
        <end position="314"/>
    </location>
</feature>
<feature type="domain" description="SEA" evidence="2">
    <location>
        <begin position="221"/>
        <end position="314"/>
    </location>
</feature>
<keyword evidence="4" id="KW-1185">Reference proteome</keyword>
<evidence type="ECO:0000259" key="2">
    <source>
        <dbReference type="PROSITE" id="PS50024"/>
    </source>
</evidence>
<dbReference type="InterPro" id="IPR036364">
    <property type="entry name" value="SEA_dom_sf"/>
</dbReference>
<dbReference type="Proteomes" id="UP001163046">
    <property type="component" value="Unassembled WGS sequence"/>
</dbReference>
<gene>
    <name evidence="3" type="ORF">OS493_034173</name>
</gene>
<comment type="caution">
    <text evidence="3">The sequence shown here is derived from an EMBL/GenBank/DDBJ whole genome shotgun (WGS) entry which is preliminary data.</text>
</comment>
<feature type="signal peptide" evidence="1">
    <location>
        <begin position="1"/>
        <end position="18"/>
    </location>
</feature>
<accession>A0A9X0D811</accession>
<dbReference type="InterPro" id="IPR013320">
    <property type="entry name" value="ConA-like_dom_sf"/>
</dbReference>
<dbReference type="AlphaFoldDB" id="A0A9X0D811"/>
<protein>
    <recommendedName>
        <fullName evidence="2">SEA domain-containing protein</fullName>
    </recommendedName>
</protein>